<dbReference type="InterPro" id="IPR029033">
    <property type="entry name" value="His_PPase_superfam"/>
</dbReference>
<evidence type="ECO:0000313" key="9">
    <source>
        <dbReference type="Proteomes" id="UP001151699"/>
    </source>
</evidence>
<evidence type="ECO:0000256" key="2">
    <source>
        <dbReference type="ARBA" id="ARBA00005375"/>
    </source>
</evidence>
<evidence type="ECO:0000256" key="4">
    <source>
        <dbReference type="ARBA" id="ARBA00022729"/>
    </source>
</evidence>
<protein>
    <recommendedName>
        <fullName evidence="3">acid phosphatase</fullName>
        <ecNumber evidence="3">3.1.3.2</ecNumber>
    </recommendedName>
</protein>
<organism evidence="8 9">
    <name type="scientific">Pseudolycoriella hygida</name>
    <dbReference type="NCBI Taxonomy" id="35572"/>
    <lineage>
        <taxon>Eukaryota</taxon>
        <taxon>Metazoa</taxon>
        <taxon>Ecdysozoa</taxon>
        <taxon>Arthropoda</taxon>
        <taxon>Hexapoda</taxon>
        <taxon>Insecta</taxon>
        <taxon>Pterygota</taxon>
        <taxon>Neoptera</taxon>
        <taxon>Endopterygota</taxon>
        <taxon>Diptera</taxon>
        <taxon>Nematocera</taxon>
        <taxon>Sciaroidea</taxon>
        <taxon>Sciaridae</taxon>
        <taxon>Pseudolycoriella</taxon>
    </lineage>
</organism>
<dbReference type="PANTHER" id="PTHR11567">
    <property type="entry name" value="ACID PHOSPHATASE-RELATED"/>
    <property type="match status" value="1"/>
</dbReference>
<dbReference type="PANTHER" id="PTHR11567:SF211">
    <property type="entry name" value="PROSTATIC ACID PHOSPHATASE"/>
    <property type="match status" value="1"/>
</dbReference>
<evidence type="ECO:0000313" key="8">
    <source>
        <dbReference type="EMBL" id="KAJ6626582.1"/>
    </source>
</evidence>
<dbReference type="SUPFAM" id="SSF53254">
    <property type="entry name" value="Phosphoglycerate mutase-like"/>
    <property type="match status" value="1"/>
</dbReference>
<feature type="non-terminal residue" evidence="8">
    <location>
        <position position="1"/>
    </location>
</feature>
<evidence type="ECO:0000256" key="3">
    <source>
        <dbReference type="ARBA" id="ARBA00012646"/>
    </source>
</evidence>
<dbReference type="GO" id="GO:0003993">
    <property type="term" value="F:acid phosphatase activity"/>
    <property type="evidence" value="ECO:0007669"/>
    <property type="project" value="UniProtKB-EC"/>
</dbReference>
<dbReference type="EC" id="3.1.3.2" evidence="3"/>
<evidence type="ECO:0000256" key="6">
    <source>
        <dbReference type="ARBA" id="ARBA00023157"/>
    </source>
</evidence>
<sequence>EKLLAWNIPCPRFEFLFEQYTNSEEYNGMYEKFNSSIKEWEEHSGKTLEKLVDIMYLYDTLYVEHRKSFELPYWAINALESNSTMEYLAAFHLQAFTSSTELRKLEVGFVIKEMLDRFNSKSLAALQPNRSLWVYSAHDLSIVNILNGLGLYELHIPPYASSLHFELYENGTNFYIQIFYRKDNEEILSPLRVPNCGVKCSLHEFYKLYDEILPDQFEDYSAACQHEVKSRAQN</sequence>
<dbReference type="Pfam" id="PF00328">
    <property type="entry name" value="His_Phos_2"/>
    <property type="match status" value="1"/>
</dbReference>
<gene>
    <name evidence="8" type="primary">Acp3</name>
    <name evidence="8" type="ORF">Bhyg_16941</name>
</gene>
<dbReference type="AlphaFoldDB" id="A0A9Q0RSL9"/>
<dbReference type="InterPro" id="IPR050645">
    <property type="entry name" value="Histidine_acid_phosphatase"/>
</dbReference>
<accession>A0A9Q0RSL9</accession>
<reference evidence="8" key="1">
    <citation type="submission" date="2022-07" db="EMBL/GenBank/DDBJ databases">
        <authorList>
            <person name="Trinca V."/>
            <person name="Uliana J.V.C."/>
            <person name="Torres T.T."/>
            <person name="Ward R.J."/>
            <person name="Monesi N."/>
        </authorList>
    </citation>
    <scope>NUCLEOTIDE SEQUENCE</scope>
    <source>
        <strain evidence="8">HSMRA1968</strain>
        <tissue evidence="8">Whole embryos</tissue>
    </source>
</reference>
<dbReference type="EMBL" id="WJQU01003240">
    <property type="protein sequence ID" value="KAJ6626582.1"/>
    <property type="molecule type" value="Genomic_DNA"/>
</dbReference>
<keyword evidence="9" id="KW-1185">Reference proteome</keyword>
<evidence type="ECO:0000256" key="5">
    <source>
        <dbReference type="ARBA" id="ARBA00022801"/>
    </source>
</evidence>
<dbReference type="Gene3D" id="3.40.50.1240">
    <property type="entry name" value="Phosphoglycerate mutase-like"/>
    <property type="match status" value="1"/>
</dbReference>
<keyword evidence="5" id="KW-0378">Hydrolase</keyword>
<comment type="similarity">
    <text evidence="2">Belongs to the histidine acid phosphatase family.</text>
</comment>
<keyword evidence="7" id="KW-0325">Glycoprotein</keyword>
<evidence type="ECO:0000256" key="7">
    <source>
        <dbReference type="ARBA" id="ARBA00023180"/>
    </source>
</evidence>
<keyword evidence="6" id="KW-1015">Disulfide bond</keyword>
<comment type="catalytic activity">
    <reaction evidence="1">
        <text>a phosphate monoester + H2O = an alcohol + phosphate</text>
        <dbReference type="Rhea" id="RHEA:15017"/>
        <dbReference type="ChEBI" id="CHEBI:15377"/>
        <dbReference type="ChEBI" id="CHEBI:30879"/>
        <dbReference type="ChEBI" id="CHEBI:43474"/>
        <dbReference type="ChEBI" id="CHEBI:67140"/>
        <dbReference type="EC" id="3.1.3.2"/>
    </reaction>
</comment>
<dbReference type="InterPro" id="IPR000560">
    <property type="entry name" value="His_Pase_clade-2"/>
</dbReference>
<keyword evidence="4" id="KW-0732">Signal</keyword>
<evidence type="ECO:0000256" key="1">
    <source>
        <dbReference type="ARBA" id="ARBA00000032"/>
    </source>
</evidence>
<name>A0A9Q0RSL9_9DIPT</name>
<dbReference type="OrthoDB" id="10257284at2759"/>
<comment type="caution">
    <text evidence="8">The sequence shown here is derived from an EMBL/GenBank/DDBJ whole genome shotgun (WGS) entry which is preliminary data.</text>
</comment>
<proteinExistence type="inferred from homology"/>
<dbReference type="Proteomes" id="UP001151699">
    <property type="component" value="Unassembled WGS sequence"/>
</dbReference>